<dbReference type="SUPFAM" id="SSF53187">
    <property type="entry name" value="Zn-dependent exopeptidases"/>
    <property type="match status" value="1"/>
</dbReference>
<comment type="caution">
    <text evidence="5">The sequence shown here is derived from an EMBL/GenBank/DDBJ whole genome shotgun (WGS) entry which is preliminary data.</text>
</comment>
<dbReference type="AlphaFoldDB" id="A0A1F5UXP0"/>
<dbReference type="GO" id="GO:0046872">
    <property type="term" value="F:metal ion binding"/>
    <property type="evidence" value="ECO:0007669"/>
    <property type="project" value="UniProtKB-KW"/>
</dbReference>
<protein>
    <recommendedName>
        <fullName evidence="4">Peptidase M20 dimerisation domain-containing protein</fullName>
    </recommendedName>
</protein>
<evidence type="ECO:0000313" key="6">
    <source>
        <dbReference type="Proteomes" id="UP000179157"/>
    </source>
</evidence>
<dbReference type="GO" id="GO:0006508">
    <property type="term" value="P:proteolysis"/>
    <property type="evidence" value="ECO:0007669"/>
    <property type="project" value="UniProtKB-KW"/>
</dbReference>
<dbReference type="InterPro" id="IPR051458">
    <property type="entry name" value="Cyt/Met_Dipeptidase"/>
</dbReference>
<organism evidence="5 6">
    <name type="scientific">Fraserbacteria sp. (strain RBG_16_55_9)</name>
    <dbReference type="NCBI Taxonomy" id="1817864"/>
    <lineage>
        <taxon>Bacteria</taxon>
        <taxon>Candidatus Fraseribacteriota</taxon>
    </lineage>
</organism>
<keyword evidence="1" id="KW-0645">Protease</keyword>
<evidence type="ECO:0000256" key="3">
    <source>
        <dbReference type="ARBA" id="ARBA00022801"/>
    </source>
</evidence>
<dbReference type="Gene3D" id="3.40.630.10">
    <property type="entry name" value="Zn peptidases"/>
    <property type="match status" value="1"/>
</dbReference>
<dbReference type="Pfam" id="PF07687">
    <property type="entry name" value="M20_dimer"/>
    <property type="match status" value="1"/>
</dbReference>
<dbReference type="PANTHER" id="PTHR43270">
    <property type="entry name" value="BETA-ALA-HIS DIPEPTIDASE"/>
    <property type="match status" value="1"/>
</dbReference>
<evidence type="ECO:0000313" key="5">
    <source>
        <dbReference type="EMBL" id="OGF55925.1"/>
    </source>
</evidence>
<keyword evidence="2" id="KW-0479">Metal-binding</keyword>
<dbReference type="GO" id="GO:0008233">
    <property type="term" value="F:peptidase activity"/>
    <property type="evidence" value="ECO:0007669"/>
    <property type="project" value="UniProtKB-KW"/>
</dbReference>
<keyword evidence="3" id="KW-0378">Hydrolase</keyword>
<dbReference type="STRING" id="1817864.A2Z21_00770"/>
<evidence type="ECO:0000256" key="2">
    <source>
        <dbReference type="ARBA" id="ARBA00022723"/>
    </source>
</evidence>
<dbReference type="EMBL" id="MFGX01000045">
    <property type="protein sequence ID" value="OGF55925.1"/>
    <property type="molecule type" value="Genomic_DNA"/>
</dbReference>
<dbReference type="NCBIfam" id="NF005034">
    <property type="entry name" value="PRK06446.1"/>
    <property type="match status" value="1"/>
</dbReference>
<evidence type="ECO:0000259" key="4">
    <source>
        <dbReference type="Pfam" id="PF07687"/>
    </source>
</evidence>
<name>A0A1F5UXP0_FRAXR</name>
<dbReference type="InterPro" id="IPR011650">
    <property type="entry name" value="Peptidase_M20_dimer"/>
</dbReference>
<dbReference type="PANTHER" id="PTHR43270:SF8">
    <property type="entry name" value="DI- AND TRIPEPTIDASE DUG2-RELATED"/>
    <property type="match status" value="1"/>
</dbReference>
<dbReference type="Proteomes" id="UP000179157">
    <property type="component" value="Unassembled WGS sequence"/>
</dbReference>
<reference evidence="5 6" key="1">
    <citation type="journal article" date="2016" name="Nat. Commun.">
        <title>Thousands of microbial genomes shed light on interconnected biogeochemical processes in an aquifer system.</title>
        <authorList>
            <person name="Anantharaman K."/>
            <person name="Brown C.T."/>
            <person name="Hug L.A."/>
            <person name="Sharon I."/>
            <person name="Castelle C.J."/>
            <person name="Probst A.J."/>
            <person name="Thomas B.C."/>
            <person name="Singh A."/>
            <person name="Wilkins M.J."/>
            <person name="Karaoz U."/>
            <person name="Brodie E.L."/>
            <person name="Williams K.H."/>
            <person name="Hubbard S.S."/>
            <person name="Banfield J.F."/>
        </authorList>
    </citation>
    <scope>NUCLEOTIDE SEQUENCE [LARGE SCALE GENOMIC DNA]</scope>
    <source>
        <strain evidence="6">RBG_16_55_9</strain>
    </source>
</reference>
<dbReference type="Pfam" id="PF01546">
    <property type="entry name" value="Peptidase_M20"/>
    <property type="match status" value="1"/>
</dbReference>
<proteinExistence type="predicted"/>
<sequence length="453" mass="49862">MARNHIRKHIDDHAEQAVLRLQKLCRQPSVSAQGVGLRECAELVRGLMVELGLHAELVSLKEGPPVVYGELRSQSSKRTLVFYNHYDVQPPDPLELWESDPWAAEIREGRVYARGAADNKANIVSRLAAIEAFLKTRGDLPCNIKFVVEGEEETGSPHFAEYIHQERSRLKGEGAIWEFGGLDYGDIPAVTLGLKGMLYVEFCVKTLAKDSHSARAAIVENPAWRLLRALGTLRDERGRVAIEGWYDDVRGFTPEELKALEKEPLQEEQLKSDLGISQFLAGMSGLELKKALAGNPTANIAGFYSGYIGEGHKTVLPAYAKAKMDFRLVPDQDPEALASLLRNHLKQRGFGDIQLAIQSENPAARTPLNSEIARIACDTAHEVFGAEPIVHVSSAGSGPMHLFTHTLKLPTVAIGCNHPYSNTHAPNENQRIDALISGTKWIAAVMERFGGKA</sequence>
<evidence type="ECO:0000256" key="1">
    <source>
        <dbReference type="ARBA" id="ARBA00022670"/>
    </source>
</evidence>
<gene>
    <name evidence="5" type="ORF">A2Z21_00770</name>
</gene>
<feature type="domain" description="Peptidase M20 dimerisation" evidence="4">
    <location>
        <begin position="193"/>
        <end position="348"/>
    </location>
</feature>
<dbReference type="InterPro" id="IPR002933">
    <property type="entry name" value="Peptidase_M20"/>
</dbReference>
<dbReference type="Gene3D" id="3.30.70.360">
    <property type="match status" value="1"/>
</dbReference>
<accession>A0A1F5UXP0</accession>